<evidence type="ECO:0000256" key="2">
    <source>
        <dbReference type="ARBA" id="ARBA00022827"/>
    </source>
</evidence>
<evidence type="ECO:0000256" key="1">
    <source>
        <dbReference type="ARBA" id="ARBA00022630"/>
    </source>
</evidence>
<protein>
    <submittedName>
        <fullName evidence="4">FAD-binding protein</fullName>
    </submittedName>
</protein>
<dbReference type="SUPFAM" id="SSF56176">
    <property type="entry name" value="FAD-binding/transporter-associated domain-like"/>
    <property type="match status" value="1"/>
</dbReference>
<feature type="domain" description="FAD-binding PCMH-type" evidence="3">
    <location>
        <begin position="1"/>
        <end position="173"/>
    </location>
</feature>
<reference evidence="4 5" key="1">
    <citation type="submission" date="2019-05" db="EMBL/GenBank/DDBJ databases">
        <title>Marivita sp. nov. isolated from sea sediment.</title>
        <authorList>
            <person name="Kim W."/>
        </authorList>
    </citation>
    <scope>NUCLEOTIDE SEQUENCE [LARGE SCALE GENOMIC DNA]</scope>
    <source>
        <strain evidence="4 5">CAU 1492</strain>
    </source>
</reference>
<keyword evidence="5" id="KW-1185">Reference proteome</keyword>
<keyword evidence="1" id="KW-0285">Flavoprotein</keyword>
<evidence type="ECO:0000313" key="5">
    <source>
        <dbReference type="Proteomes" id="UP001191082"/>
    </source>
</evidence>
<accession>A0ABY2X811</accession>
<proteinExistence type="predicted"/>
<name>A0ABY2X811_9RHOB</name>
<gene>
    <name evidence="4" type="ORF">FGK64_13470</name>
</gene>
<dbReference type="Gene3D" id="3.30.465.10">
    <property type="match status" value="1"/>
</dbReference>
<dbReference type="PROSITE" id="PS51387">
    <property type="entry name" value="FAD_PCMH"/>
    <property type="match status" value="1"/>
</dbReference>
<dbReference type="Pfam" id="PF01565">
    <property type="entry name" value="FAD_binding_4"/>
    <property type="match status" value="1"/>
</dbReference>
<dbReference type="InterPro" id="IPR006094">
    <property type="entry name" value="Oxid_FAD_bind_N"/>
</dbReference>
<sequence>MTPKDERDLAQAVADAKGPLWVQGGGTRASGRTPQGEVLSVAGLTGITLYEPGALTMVAQAGTPLAEIEAALEAEGQMLPFEPYSLGGVTGVSGDTTIGGVFATNASGARRVQVGAARDLLLGVRFVDGRGEVLRNGGRVMKNVTGYDLVKLLAGSRGALGVLTEVAFKVLPKPEAVGHVTLTGLTDAEAVQAMAAAMGSPFDVSGAVHAPAGIEEEPTTLLRVEGFADSVTYRTERLRDLLSRFGAGQIGTSVEPWQAGRALSAFSQTVRGPGGATWFVSVKPGDAPALMARIAGAHDCLYDYDWAGGRIRIHAMADQRALHDALRAEVAAIGGHATLIHAPSDLADAVPLTQPEPAPLAALSERLRAQFDPRGILNPGVMG</sequence>
<evidence type="ECO:0000259" key="3">
    <source>
        <dbReference type="PROSITE" id="PS51387"/>
    </source>
</evidence>
<keyword evidence="2" id="KW-0274">FAD</keyword>
<dbReference type="PANTHER" id="PTHR11748:SF103">
    <property type="entry name" value="GLYCOLATE OXIDASE SUBUNIT GLCE"/>
    <property type="match status" value="1"/>
</dbReference>
<dbReference type="InterPro" id="IPR016166">
    <property type="entry name" value="FAD-bd_PCMH"/>
</dbReference>
<dbReference type="Proteomes" id="UP001191082">
    <property type="component" value="Unassembled WGS sequence"/>
</dbReference>
<organism evidence="4 5">
    <name type="scientific">Arenibacterium halophilum</name>
    <dbReference type="NCBI Taxonomy" id="2583821"/>
    <lineage>
        <taxon>Bacteria</taxon>
        <taxon>Pseudomonadati</taxon>
        <taxon>Pseudomonadota</taxon>
        <taxon>Alphaproteobacteria</taxon>
        <taxon>Rhodobacterales</taxon>
        <taxon>Paracoccaceae</taxon>
        <taxon>Arenibacterium</taxon>
    </lineage>
</organism>
<dbReference type="InterPro" id="IPR036318">
    <property type="entry name" value="FAD-bd_PCMH-like_sf"/>
</dbReference>
<dbReference type="InterPro" id="IPR016169">
    <property type="entry name" value="FAD-bd_PCMH_sub2"/>
</dbReference>
<dbReference type="EMBL" id="VCPC01000003">
    <property type="protein sequence ID" value="TMV11932.1"/>
    <property type="molecule type" value="Genomic_DNA"/>
</dbReference>
<evidence type="ECO:0000313" key="4">
    <source>
        <dbReference type="EMBL" id="TMV11932.1"/>
    </source>
</evidence>
<dbReference type="SUPFAM" id="SSF55103">
    <property type="entry name" value="FAD-linked oxidases, C-terminal domain"/>
    <property type="match status" value="1"/>
</dbReference>
<dbReference type="PANTHER" id="PTHR11748">
    <property type="entry name" value="D-LACTATE DEHYDROGENASE"/>
    <property type="match status" value="1"/>
</dbReference>
<comment type="caution">
    <text evidence="4">The sequence shown here is derived from an EMBL/GenBank/DDBJ whole genome shotgun (WGS) entry which is preliminary data.</text>
</comment>
<dbReference type="InterPro" id="IPR016164">
    <property type="entry name" value="FAD-linked_Oxase-like_C"/>
</dbReference>